<dbReference type="RefSeq" id="WP_168136249.1">
    <property type="nucleotide sequence ID" value="NZ_JAAVJH010000030.1"/>
</dbReference>
<organism evidence="3 4">
    <name type="scientific">Sphingomonas corticis</name>
    <dbReference type="NCBI Taxonomy" id="2722791"/>
    <lineage>
        <taxon>Bacteria</taxon>
        <taxon>Pseudomonadati</taxon>
        <taxon>Pseudomonadota</taxon>
        <taxon>Alphaproteobacteria</taxon>
        <taxon>Sphingomonadales</taxon>
        <taxon>Sphingomonadaceae</taxon>
        <taxon>Sphingomonas</taxon>
    </lineage>
</organism>
<gene>
    <name evidence="3" type="ORF">HBH26_19410</name>
</gene>
<feature type="signal peptide" evidence="2">
    <location>
        <begin position="1"/>
        <end position="21"/>
    </location>
</feature>
<dbReference type="EMBL" id="JAAVJH010000030">
    <property type="protein sequence ID" value="NJR80742.1"/>
    <property type="molecule type" value="Genomic_DNA"/>
</dbReference>
<keyword evidence="4" id="KW-1185">Reference proteome</keyword>
<proteinExistence type="predicted"/>
<accession>A0ABX1CS14</accession>
<reference evidence="3 4" key="1">
    <citation type="submission" date="2020-03" db="EMBL/GenBank/DDBJ databases">
        <authorList>
            <person name="Wang L."/>
            <person name="He N."/>
            <person name="Li Y."/>
            <person name="Fang Y."/>
            <person name="Zhang F."/>
        </authorList>
    </citation>
    <scope>NUCLEOTIDE SEQUENCE [LARGE SCALE GENOMIC DNA]</scope>
    <source>
        <strain evidence="3 4">36D10-4-7</strain>
    </source>
</reference>
<protein>
    <submittedName>
        <fullName evidence="3">Uncharacterized protein</fullName>
    </submittedName>
</protein>
<name>A0ABX1CS14_9SPHN</name>
<dbReference type="Proteomes" id="UP000732399">
    <property type="component" value="Unassembled WGS sequence"/>
</dbReference>
<evidence type="ECO:0000256" key="1">
    <source>
        <dbReference type="SAM" id="MobiDB-lite"/>
    </source>
</evidence>
<evidence type="ECO:0000313" key="4">
    <source>
        <dbReference type="Proteomes" id="UP000732399"/>
    </source>
</evidence>
<evidence type="ECO:0000256" key="2">
    <source>
        <dbReference type="SAM" id="SignalP"/>
    </source>
</evidence>
<evidence type="ECO:0000313" key="3">
    <source>
        <dbReference type="EMBL" id="NJR80742.1"/>
    </source>
</evidence>
<comment type="caution">
    <text evidence="3">The sequence shown here is derived from an EMBL/GenBank/DDBJ whole genome shotgun (WGS) entry which is preliminary data.</text>
</comment>
<keyword evidence="2" id="KW-0732">Signal</keyword>
<sequence length="81" mass="8601">MKALIAPAIVAALAFAAPAAAEPLSPKPVSETASQDGMPAPKMREQRVCAVDTITGSRIPHKTCHTREEWRNLNVELPAGL</sequence>
<feature type="region of interest" description="Disordered" evidence="1">
    <location>
        <begin position="21"/>
        <end position="44"/>
    </location>
</feature>
<feature type="chain" id="PRO_5047425754" evidence="2">
    <location>
        <begin position="22"/>
        <end position="81"/>
    </location>
</feature>